<reference evidence="4" key="1">
    <citation type="submission" date="2021-11" db="EMBL/GenBank/DDBJ databases">
        <title>Description of a new species Pelosinus isolated from the bottom sediments of Lake Baikal.</title>
        <authorList>
            <person name="Zakharyuk A."/>
        </authorList>
    </citation>
    <scope>NUCLEOTIDE SEQUENCE</scope>
    <source>
        <strain evidence="4">Bkl1</strain>
    </source>
</reference>
<dbReference type="Proteomes" id="UP001165492">
    <property type="component" value="Unassembled WGS sequence"/>
</dbReference>
<sequence>MDRNKEWVMNEIEKIAHFGKGPRGITRLAFTETAVEAQKYVISLMEQVGLTITIDQIGNIIGRLEGKDDSLPAVVTGSHLDTVPEGGKYDGVIGVIGGLVAISRLKDKGGLTHPLELIIFACEESSRFGFATVGSKAMVGLANVPQWSKAKDQEGVSFAEVIAKQHLDIERIGEAVRRAEEIKAFVELHIEQGRVLEKEQKTIGIVEAIAAPTRLKIRVEGVAAHSGSTPMEERRDALVSASMIVLAIHEIGAEQSKYGTVTTVGMLNVYPGAINVIPGVVEMWVDIRGVNHESIIECLQDIKDAISTIAEGQEIGVSIMLLSAEKPVNMNKDIMSLIKKVCVEKKVPHQVIHSRTGHDALNLSHLAPAGMIFVPSQNGVSHNGEEHTAIDEIMSGIDVLTETLFQLAK</sequence>
<evidence type="ECO:0000313" key="5">
    <source>
        <dbReference type="Proteomes" id="UP001165492"/>
    </source>
</evidence>
<protein>
    <submittedName>
        <fullName evidence="4">Zn-dependent hydrolase</fullName>
    </submittedName>
</protein>
<dbReference type="Gene3D" id="3.40.630.10">
    <property type="entry name" value="Zn peptidases"/>
    <property type="match status" value="1"/>
</dbReference>
<evidence type="ECO:0000313" key="4">
    <source>
        <dbReference type="EMBL" id="MCC5464920.1"/>
    </source>
</evidence>
<evidence type="ECO:0000256" key="1">
    <source>
        <dbReference type="ARBA" id="ARBA00006153"/>
    </source>
</evidence>
<dbReference type="Pfam" id="PF01546">
    <property type="entry name" value="Peptidase_M20"/>
    <property type="match status" value="1"/>
</dbReference>
<evidence type="ECO:0000259" key="3">
    <source>
        <dbReference type="Pfam" id="PF07687"/>
    </source>
</evidence>
<dbReference type="InterPro" id="IPR011650">
    <property type="entry name" value="Peptidase_M20_dimer"/>
</dbReference>
<dbReference type="SUPFAM" id="SSF55031">
    <property type="entry name" value="Bacterial exopeptidase dimerisation domain"/>
    <property type="match status" value="1"/>
</dbReference>
<comment type="similarity">
    <text evidence="1">Belongs to the peptidase M20 family.</text>
</comment>
<dbReference type="NCBIfam" id="NF006771">
    <property type="entry name" value="PRK09290.1-5"/>
    <property type="match status" value="1"/>
</dbReference>
<proteinExistence type="inferred from homology"/>
<keyword evidence="2 4" id="KW-0378">Hydrolase</keyword>
<comment type="caution">
    <text evidence="4">The sequence shown here is derived from an EMBL/GenBank/DDBJ whole genome shotgun (WGS) entry which is preliminary data.</text>
</comment>
<dbReference type="GO" id="GO:0016787">
    <property type="term" value="F:hydrolase activity"/>
    <property type="evidence" value="ECO:0007669"/>
    <property type="project" value="UniProtKB-KW"/>
</dbReference>
<dbReference type="InterPro" id="IPR010158">
    <property type="entry name" value="Amidase_Cbmase"/>
</dbReference>
<dbReference type="CDD" id="cd03884">
    <property type="entry name" value="M20_bAS"/>
    <property type="match status" value="1"/>
</dbReference>
<organism evidence="4 5">
    <name type="scientific">Pelosinus baikalensis</name>
    <dbReference type="NCBI Taxonomy" id="2892015"/>
    <lineage>
        <taxon>Bacteria</taxon>
        <taxon>Bacillati</taxon>
        <taxon>Bacillota</taxon>
        <taxon>Negativicutes</taxon>
        <taxon>Selenomonadales</taxon>
        <taxon>Sporomusaceae</taxon>
        <taxon>Pelosinus</taxon>
    </lineage>
</organism>
<accession>A0ABS8HPD9</accession>
<dbReference type="Pfam" id="PF07687">
    <property type="entry name" value="M20_dimer"/>
    <property type="match status" value="1"/>
</dbReference>
<keyword evidence="5" id="KW-1185">Reference proteome</keyword>
<dbReference type="EMBL" id="JAJHJB010000005">
    <property type="protein sequence ID" value="MCC5464920.1"/>
    <property type="molecule type" value="Genomic_DNA"/>
</dbReference>
<dbReference type="SUPFAM" id="SSF53187">
    <property type="entry name" value="Zn-dependent exopeptidases"/>
    <property type="match status" value="1"/>
</dbReference>
<dbReference type="PANTHER" id="PTHR32494">
    <property type="entry name" value="ALLANTOATE DEIMINASE-RELATED"/>
    <property type="match status" value="1"/>
</dbReference>
<dbReference type="PANTHER" id="PTHR32494:SF5">
    <property type="entry name" value="ALLANTOATE AMIDOHYDROLASE"/>
    <property type="match status" value="1"/>
</dbReference>
<name>A0ABS8HPD9_9FIRM</name>
<evidence type="ECO:0000256" key="2">
    <source>
        <dbReference type="ARBA" id="ARBA00022801"/>
    </source>
</evidence>
<dbReference type="RefSeq" id="WP_229534318.1">
    <property type="nucleotide sequence ID" value="NZ_JAJHJB010000005.1"/>
</dbReference>
<dbReference type="InterPro" id="IPR002933">
    <property type="entry name" value="Peptidase_M20"/>
</dbReference>
<dbReference type="Gene3D" id="3.30.70.360">
    <property type="match status" value="1"/>
</dbReference>
<gene>
    <name evidence="4" type="ORF">LMF89_06040</name>
</gene>
<dbReference type="InterPro" id="IPR036264">
    <property type="entry name" value="Bact_exopeptidase_dim_dom"/>
</dbReference>
<dbReference type="NCBIfam" id="TIGR01879">
    <property type="entry name" value="hydantase"/>
    <property type="match status" value="1"/>
</dbReference>
<feature type="domain" description="Peptidase M20 dimerisation" evidence="3">
    <location>
        <begin position="215"/>
        <end position="311"/>
    </location>
</feature>
<dbReference type="PIRSF" id="PIRSF001235">
    <property type="entry name" value="Amidase_carbamoylase"/>
    <property type="match status" value="1"/>
</dbReference>